<evidence type="ECO:0000313" key="7">
    <source>
        <dbReference type="Proteomes" id="UP000199034"/>
    </source>
</evidence>
<dbReference type="OrthoDB" id="3775941at2"/>
<dbReference type="EMBL" id="FMZM01000010">
    <property type="protein sequence ID" value="SDD74959.1"/>
    <property type="molecule type" value="Genomic_DNA"/>
</dbReference>
<dbReference type="RefSeq" id="WP_090859559.1">
    <property type="nucleotide sequence ID" value="NZ_FMZM01000010.1"/>
</dbReference>
<keyword evidence="4" id="KW-1133">Transmembrane helix</keyword>
<evidence type="ECO:0000256" key="1">
    <source>
        <dbReference type="ARBA" id="ARBA00004651"/>
    </source>
</evidence>
<dbReference type="STRING" id="1045774.SAMN05421872_110218"/>
<proteinExistence type="predicted"/>
<dbReference type="Pfam" id="PF03706">
    <property type="entry name" value="LPG_synthase_TM"/>
    <property type="match status" value="1"/>
</dbReference>
<dbReference type="Proteomes" id="UP000199034">
    <property type="component" value="Unassembled WGS sequence"/>
</dbReference>
<evidence type="ECO:0000256" key="5">
    <source>
        <dbReference type="ARBA" id="ARBA00023136"/>
    </source>
</evidence>
<reference evidence="7" key="1">
    <citation type="submission" date="2016-10" db="EMBL/GenBank/DDBJ databases">
        <authorList>
            <person name="Varghese N."/>
            <person name="Submissions S."/>
        </authorList>
    </citation>
    <scope>NUCLEOTIDE SEQUENCE [LARGE SCALE GENOMIC DNA]</scope>
    <source>
        <strain evidence="7">CGMCC 4.6858</strain>
    </source>
</reference>
<keyword evidence="3" id="KW-0812">Transmembrane</keyword>
<keyword evidence="5" id="KW-0472">Membrane</keyword>
<comment type="subcellular location">
    <subcellularLocation>
        <location evidence="1">Cell membrane</location>
        <topology evidence="1">Multi-pass membrane protein</topology>
    </subcellularLocation>
</comment>
<dbReference type="InterPro" id="IPR022791">
    <property type="entry name" value="L-PG_synthase/AglD"/>
</dbReference>
<evidence type="ECO:0000256" key="3">
    <source>
        <dbReference type="ARBA" id="ARBA00022692"/>
    </source>
</evidence>
<evidence type="ECO:0000313" key="6">
    <source>
        <dbReference type="EMBL" id="SDD74959.1"/>
    </source>
</evidence>
<name>A0A1G6X9S6_9ACTN</name>
<keyword evidence="7" id="KW-1185">Reference proteome</keyword>
<protein>
    <submittedName>
        <fullName evidence="6">Lysylphosphatidylglycerol synthase TM region</fullName>
    </submittedName>
</protein>
<organism evidence="6 7">
    <name type="scientific">Nocardioides lianchengensis</name>
    <dbReference type="NCBI Taxonomy" id="1045774"/>
    <lineage>
        <taxon>Bacteria</taxon>
        <taxon>Bacillati</taxon>
        <taxon>Actinomycetota</taxon>
        <taxon>Actinomycetes</taxon>
        <taxon>Propionibacteriales</taxon>
        <taxon>Nocardioidaceae</taxon>
        <taxon>Nocardioides</taxon>
    </lineage>
</organism>
<gene>
    <name evidence="6" type="ORF">SAMN05421872_110218</name>
</gene>
<dbReference type="AlphaFoldDB" id="A0A1G6X9S6"/>
<evidence type="ECO:0000256" key="4">
    <source>
        <dbReference type="ARBA" id="ARBA00022989"/>
    </source>
</evidence>
<keyword evidence="2" id="KW-1003">Cell membrane</keyword>
<evidence type="ECO:0000256" key="2">
    <source>
        <dbReference type="ARBA" id="ARBA00022475"/>
    </source>
</evidence>
<sequence length="335" mass="35497">MSAGRRRWLIRLGLLAVALLVAVVVVRLVGEVDWGAVRDALGKLTWWHPLVLLVVLLVRQVLNALPLALFIPGITPYRATVNDQAAILMVTVAPPPSDLALRIAIFGSWGVPAARAVAGTVMNTLTFYVVRFAAPGVGFVLLLVLGQPPGPRWFELLSVAVSLTIVVGVVLVVRSEPLALAIGGGAGRLVRRVRRSVDPEAWARSCAEFRHDVAGRFRHGFPRSLLALAGMLAVDLALLALCLRFVGVERGEVGFAAVAVAYLFAYPFTLFPLSGLGVVDALVLAALVEAGGHQVEAAALAGLVVWRVFTVAGPMLLGLVALALWRRGVRSASAS</sequence>
<accession>A0A1G6X9S6</accession>